<dbReference type="AlphaFoldDB" id="A0A9D1H435"/>
<sequence length="1030" mass="112826">MKRLKKLISIASALVMTVSTVLGGTVFAAASSFFDVTDDNRYKDSIITLTKLGVIDGYDDGTFKPEGEITRAEFTKMLITALGYGGNTALPTQFDDTTGHWAATFIRTAYDMGIINGTGERTFEPDKPVTYEQALKMLVCTLGYEGFAISQGGYPAGYISQAGSLRLTDNITGQGNSDPATRQVIAQAVYNSLEVPIMTQSVGGQATTTNMTILKDHLGVVRVQGILTGVEDTVSNDCDVALYAKQIAVRPTSGQNRDTVVINLGDYTERSVGELSRMLGNEMTFYYAQGVSDDDKQLRILDDETTKNTVTTVGYKNFMGYSGGSFEYAAGASVKTLKISDDATVIYNGKAVADSDLPYDVVSRSDKTVKQTANDIEDLLRLWLGDDVEYSIRGDVAFTDSGADGTIDMLTINDYKTILAYKAPTTSDYRLQDALTTGTSITLDPNDLSKKIYIEKDGKEIQATAIRANDIVSYTESIDGSVLNLYVISETVSGTVNSINTTDMTITIGTEVYDLGEDCARYIQEKEGKTLTSGVTGTFYLDKLNAVVYGKLQEVAVDPYGYITAVNEDLGEGVLYVTAYIPSISTSSAASYRLSGRVRVNGKSVDNYGEVMTLLEDVAGTANQDENENVYGGDAPENTAYSQPVRIKISGDEITDIKTIDTEASGQNEDTSKLVRYRDLANYYYSGSSFKNDYSSSVEFSVNSSTTVIYVPKDRSQRSEYSKKTISNAFTSGQRYWVEAYDVNQSNVASLVILYGDNAQLNSVKNTTDYSVVADISAQYDMENDETTQALDVYAGATTSTRTWTAANESVVNDADVQIGDVIQFDYDDENKIQNIYTRIKYADVEDVLNDTNGVTVSYSDGERTEVYNWAEATEPTRDNWWQAYTFDFRFPKSRTSNDGDLMYTSSALGEVPYSRVCVYNVYQLVEESNGNINKMYLTKEGFDAETGELRSSDVIQYDEVTISSGTRILRMEELPSGLSYSPYAPDTTENLTARDLKDAAHYGQECSKVIVCSRYGGAVLIIMLPEAAA</sequence>
<dbReference type="Proteomes" id="UP000824165">
    <property type="component" value="Unassembled WGS sequence"/>
</dbReference>
<reference evidence="4" key="1">
    <citation type="submission" date="2020-10" db="EMBL/GenBank/DDBJ databases">
        <authorList>
            <person name="Gilroy R."/>
        </authorList>
    </citation>
    <scope>NUCLEOTIDE SEQUENCE</scope>
    <source>
        <strain evidence="4">CHK181-108</strain>
    </source>
</reference>
<feature type="signal peptide" evidence="2">
    <location>
        <begin position="1"/>
        <end position="23"/>
    </location>
</feature>
<comment type="caution">
    <text evidence="4">The sequence shown here is derived from an EMBL/GenBank/DDBJ whole genome shotgun (WGS) entry which is preliminary data.</text>
</comment>
<dbReference type="InterPro" id="IPR001119">
    <property type="entry name" value="SLH_dom"/>
</dbReference>
<evidence type="ECO:0000313" key="4">
    <source>
        <dbReference type="EMBL" id="HIT85883.1"/>
    </source>
</evidence>
<keyword evidence="1" id="KW-0677">Repeat</keyword>
<dbReference type="Pfam" id="PF00395">
    <property type="entry name" value="SLH"/>
    <property type="match status" value="2"/>
</dbReference>
<feature type="chain" id="PRO_5039445258" evidence="2">
    <location>
        <begin position="24"/>
        <end position="1030"/>
    </location>
</feature>
<proteinExistence type="predicted"/>
<evidence type="ECO:0000256" key="2">
    <source>
        <dbReference type="SAM" id="SignalP"/>
    </source>
</evidence>
<evidence type="ECO:0000256" key="1">
    <source>
        <dbReference type="ARBA" id="ARBA00022737"/>
    </source>
</evidence>
<evidence type="ECO:0000259" key="3">
    <source>
        <dbReference type="PROSITE" id="PS51272"/>
    </source>
</evidence>
<dbReference type="PANTHER" id="PTHR43308:SF5">
    <property type="entry name" value="S-LAYER PROTEIN _ PEPTIDOGLYCAN ENDO-BETA-N-ACETYLGLUCOSAMINIDASE"/>
    <property type="match status" value="1"/>
</dbReference>
<dbReference type="InterPro" id="IPR051465">
    <property type="entry name" value="Cell_Envelope_Struct_Comp"/>
</dbReference>
<keyword evidence="2" id="KW-0732">Signal</keyword>
<protein>
    <submittedName>
        <fullName evidence="4">S-layer homology domain-containing protein</fullName>
    </submittedName>
</protein>
<dbReference type="PANTHER" id="PTHR43308">
    <property type="entry name" value="OUTER MEMBRANE PROTEIN ALPHA-RELATED"/>
    <property type="match status" value="1"/>
</dbReference>
<organism evidence="4 5">
    <name type="scientific">Candidatus Ornithomonoglobus intestinigallinarum</name>
    <dbReference type="NCBI Taxonomy" id="2840894"/>
    <lineage>
        <taxon>Bacteria</taxon>
        <taxon>Bacillati</taxon>
        <taxon>Bacillota</taxon>
        <taxon>Clostridia</taxon>
        <taxon>Candidatus Ornithomonoglobus</taxon>
    </lineage>
</organism>
<evidence type="ECO:0000313" key="5">
    <source>
        <dbReference type="Proteomes" id="UP000824165"/>
    </source>
</evidence>
<feature type="domain" description="SLH" evidence="3">
    <location>
        <begin position="29"/>
        <end position="92"/>
    </location>
</feature>
<gene>
    <name evidence="4" type="ORF">IAA60_08305</name>
</gene>
<feature type="domain" description="SLH" evidence="3">
    <location>
        <begin position="93"/>
        <end position="152"/>
    </location>
</feature>
<name>A0A9D1H435_9FIRM</name>
<accession>A0A9D1H435</accession>
<reference evidence="4" key="2">
    <citation type="journal article" date="2021" name="PeerJ">
        <title>Extensive microbial diversity within the chicken gut microbiome revealed by metagenomics and culture.</title>
        <authorList>
            <person name="Gilroy R."/>
            <person name="Ravi A."/>
            <person name="Getino M."/>
            <person name="Pursley I."/>
            <person name="Horton D.L."/>
            <person name="Alikhan N.F."/>
            <person name="Baker D."/>
            <person name="Gharbi K."/>
            <person name="Hall N."/>
            <person name="Watson M."/>
            <person name="Adriaenssens E.M."/>
            <person name="Foster-Nyarko E."/>
            <person name="Jarju S."/>
            <person name="Secka A."/>
            <person name="Antonio M."/>
            <person name="Oren A."/>
            <person name="Chaudhuri R.R."/>
            <person name="La Ragione R."/>
            <person name="Hildebrand F."/>
            <person name="Pallen M.J."/>
        </authorList>
    </citation>
    <scope>NUCLEOTIDE SEQUENCE</scope>
    <source>
        <strain evidence="4">CHK181-108</strain>
    </source>
</reference>
<dbReference type="EMBL" id="DVLU01000085">
    <property type="protein sequence ID" value="HIT85883.1"/>
    <property type="molecule type" value="Genomic_DNA"/>
</dbReference>
<dbReference type="PROSITE" id="PS51272">
    <property type="entry name" value="SLH"/>
    <property type="match status" value="2"/>
</dbReference>